<feature type="region of interest" description="Disordered" evidence="2">
    <location>
        <begin position="598"/>
        <end position="625"/>
    </location>
</feature>
<evidence type="ECO:0000313" key="4">
    <source>
        <dbReference type="EMBL" id="KAK5084005.1"/>
    </source>
</evidence>
<feature type="region of interest" description="Disordered" evidence="2">
    <location>
        <begin position="921"/>
        <end position="992"/>
    </location>
</feature>
<feature type="compositionally biased region" description="Polar residues" evidence="2">
    <location>
        <begin position="672"/>
        <end position="683"/>
    </location>
</feature>
<dbReference type="InterPro" id="IPR050300">
    <property type="entry name" value="GDXG_lipolytic_enzyme"/>
</dbReference>
<feature type="compositionally biased region" description="Basic and acidic residues" evidence="2">
    <location>
        <begin position="653"/>
        <end position="664"/>
    </location>
</feature>
<dbReference type="InterPro" id="IPR029058">
    <property type="entry name" value="AB_hydrolase_fold"/>
</dbReference>
<dbReference type="Pfam" id="PF07859">
    <property type="entry name" value="Abhydrolase_3"/>
    <property type="match status" value="2"/>
</dbReference>
<dbReference type="Proteomes" id="UP001345013">
    <property type="component" value="Unassembled WGS sequence"/>
</dbReference>
<feature type="region of interest" description="Disordered" evidence="2">
    <location>
        <begin position="653"/>
        <end position="748"/>
    </location>
</feature>
<evidence type="ECO:0000259" key="3">
    <source>
        <dbReference type="Pfam" id="PF07859"/>
    </source>
</evidence>
<dbReference type="PANTHER" id="PTHR48081:SF19">
    <property type="entry name" value="AB HYDROLASE SUPERFAMILY PROTEIN C4A8.06C"/>
    <property type="match status" value="1"/>
</dbReference>
<keyword evidence="5" id="KW-1185">Reference proteome</keyword>
<sequence length="1009" mass="110989">MPITTFGIGAAVTPTVVKTTFSHYTNRKPRARKPTAHISYDQGLNLIRSFLVYASHHTVDELQAFTSQWVPAPTWVRTENVPIPVESITKAAEVLIAQLGDAGIDAIGGKKWWQWRRKDADLKAEWVEMRSDYNLREQTKEKSTRVMLYVHGGAYFFGSVDEHRYQLQRHARKLNARVFAPRYRLAPQSPFPCGMLDCLAAYMYLLTLHDPSEIVFAGDSAGGGMILSLLCLLRDQAIDLPAGAVLISPWVDLTHSFPSLSRTDGLDYIPGHGFMQKPSRSWPPPNEDELVEMSKIARDTRREGGKSTGTSPKPVERENTAEIANTARKRQPPLSLQLDGKEFFIKDQIQLYATNQLITHPLVSPVLQPSLGGLPPLLIMVGGGELLRDEQIYAAHKAADPYKYRLPERWRKLYDPADTTLNKYKPTPVQLQVWDDLCHVGPTLSFTRPAVFMYRSIAQFGAWALSRAQKRSIEITEDDQSSIASSSSDEGDKPAMDEKVSHMSANGLHTRIGKAGDPLPHFKNNMVRQQVDRHGIVYPLPRASELPALQMESDLVGVVKEGPTRQWLAAKAVWDNKYASTRRKIQKHRLEVAAAGKAHHLGDGEHPPPSALAGRQQDEGSYTRTQKIKKSWGLGMWSSWSWKHDERTLERDENLEKQEVDARPQQKLPAVSEQQIDGASTPSDNRDQGRSRVRSASRANWQRRRTVTVQDEGQVEGEEPARPTVPRAAAQNGITATSKPTVSAPILAVDPPTPAAVAESREAEHNPSHVFIPKWKHAAHLRDDSKDISETGSTYSRPANAAPDNASTMAVFSAPGVQRQDSQDDTSITNVGTPTAGRRSLESRSSTPEPKDNLGGYDTPVSRRSVERLQRHQTDMIDGQSIRSSIPASILTLDGVASTSMHPLRSPSAVAVVQAEGIIDDTGEGPASAPEPASIVATSTKSEATADGDSSPDMAGGVACRCTPTNTTPEVTAPSIDGGAKDQPTTSSVVRPLLYDRNDSEFVTAHEKL</sequence>
<reference evidence="4 5" key="1">
    <citation type="submission" date="2023-08" db="EMBL/GenBank/DDBJ databases">
        <title>Black Yeasts Isolated from many extreme environments.</title>
        <authorList>
            <person name="Coleine C."/>
            <person name="Stajich J.E."/>
            <person name="Selbmann L."/>
        </authorList>
    </citation>
    <scope>NUCLEOTIDE SEQUENCE [LARGE SCALE GENOMIC DNA]</scope>
    <source>
        <strain evidence="4 5">CCFEE 5885</strain>
    </source>
</reference>
<name>A0ABR0K2C7_9EURO</name>
<proteinExistence type="predicted"/>
<feature type="region of interest" description="Disordered" evidence="2">
    <location>
        <begin position="786"/>
        <end position="805"/>
    </location>
</feature>
<protein>
    <recommendedName>
        <fullName evidence="3">Alpha/beta hydrolase fold-3 domain-containing protein</fullName>
    </recommendedName>
</protein>
<feature type="domain" description="Alpha/beta hydrolase fold-3" evidence="3">
    <location>
        <begin position="349"/>
        <end position="398"/>
    </location>
</feature>
<organism evidence="4 5">
    <name type="scientific">Lithohypha guttulata</name>
    <dbReference type="NCBI Taxonomy" id="1690604"/>
    <lineage>
        <taxon>Eukaryota</taxon>
        <taxon>Fungi</taxon>
        <taxon>Dikarya</taxon>
        <taxon>Ascomycota</taxon>
        <taxon>Pezizomycotina</taxon>
        <taxon>Eurotiomycetes</taxon>
        <taxon>Chaetothyriomycetidae</taxon>
        <taxon>Chaetothyriales</taxon>
        <taxon>Trichomeriaceae</taxon>
        <taxon>Lithohypha</taxon>
    </lineage>
</organism>
<dbReference type="EMBL" id="JAVRRG010000118">
    <property type="protein sequence ID" value="KAK5084005.1"/>
    <property type="molecule type" value="Genomic_DNA"/>
</dbReference>
<dbReference type="Gene3D" id="3.40.50.1820">
    <property type="entry name" value="alpha/beta hydrolase"/>
    <property type="match status" value="1"/>
</dbReference>
<evidence type="ECO:0000256" key="2">
    <source>
        <dbReference type="SAM" id="MobiDB-lite"/>
    </source>
</evidence>
<feature type="region of interest" description="Disordered" evidence="2">
    <location>
        <begin position="475"/>
        <end position="497"/>
    </location>
</feature>
<feature type="region of interest" description="Disordered" evidence="2">
    <location>
        <begin position="815"/>
        <end position="864"/>
    </location>
</feature>
<evidence type="ECO:0000256" key="1">
    <source>
        <dbReference type="ARBA" id="ARBA00022801"/>
    </source>
</evidence>
<dbReference type="SUPFAM" id="SSF53474">
    <property type="entry name" value="alpha/beta-Hydrolases"/>
    <property type="match status" value="1"/>
</dbReference>
<gene>
    <name evidence="4" type="ORF">LTR24_007636</name>
</gene>
<feature type="region of interest" description="Disordered" evidence="2">
    <location>
        <begin position="297"/>
        <end position="328"/>
    </location>
</feature>
<keyword evidence="1" id="KW-0378">Hydrolase</keyword>
<dbReference type="InterPro" id="IPR013094">
    <property type="entry name" value="AB_hydrolase_3"/>
</dbReference>
<accession>A0ABR0K2C7</accession>
<feature type="domain" description="Alpha/beta hydrolase fold-3" evidence="3">
    <location>
        <begin position="147"/>
        <end position="259"/>
    </location>
</feature>
<dbReference type="PANTHER" id="PTHR48081">
    <property type="entry name" value="AB HYDROLASE SUPERFAMILY PROTEIN C4A8.06C"/>
    <property type="match status" value="1"/>
</dbReference>
<feature type="compositionally biased region" description="Polar residues" evidence="2">
    <location>
        <begin position="732"/>
        <end position="741"/>
    </location>
</feature>
<evidence type="ECO:0000313" key="5">
    <source>
        <dbReference type="Proteomes" id="UP001345013"/>
    </source>
</evidence>
<feature type="compositionally biased region" description="Basic residues" evidence="2">
    <location>
        <begin position="691"/>
        <end position="706"/>
    </location>
</feature>
<comment type="caution">
    <text evidence="4">The sequence shown here is derived from an EMBL/GenBank/DDBJ whole genome shotgun (WGS) entry which is preliminary data.</text>
</comment>